<comment type="caution">
    <text evidence="1">The sequence shown here is derived from an EMBL/GenBank/DDBJ whole genome shotgun (WGS) entry which is preliminary data.</text>
</comment>
<protein>
    <submittedName>
        <fullName evidence="1">DUF2946 domain-containing protein</fullName>
    </submittedName>
</protein>
<gene>
    <name evidence="1" type="ORF">SOP97_18965</name>
</gene>
<dbReference type="Pfam" id="PF11162">
    <property type="entry name" value="DUF2946"/>
    <property type="match status" value="1"/>
</dbReference>
<name>A0ABU5PDW3_9PSED</name>
<reference evidence="1 2" key="1">
    <citation type="submission" date="2023-12" db="EMBL/GenBank/DDBJ databases">
        <title>Pseudomonas sp. T5W1.</title>
        <authorList>
            <person name="Maltman C."/>
        </authorList>
    </citation>
    <scope>NUCLEOTIDE SEQUENCE [LARGE SCALE GENOMIC DNA]</scope>
    <source>
        <strain evidence="1 2">T5W1</strain>
    </source>
</reference>
<proteinExistence type="predicted"/>
<sequence length="123" mass="12608">MPGSRAHSGQYRAACLALFAMLLLSVGPLWSQLSQPAEPAWLTELACGEHSGSAEHSLSHEAAWAKCGYCTLLLHSPATGCVSPSLALVGITPEASSIAPVRSGIAGSAIFPGSRSRAPPINS</sequence>
<dbReference type="InterPro" id="IPR021333">
    <property type="entry name" value="DUF2946"/>
</dbReference>
<dbReference type="EMBL" id="JAYEET010000055">
    <property type="protein sequence ID" value="MEA1607885.1"/>
    <property type="molecule type" value="Genomic_DNA"/>
</dbReference>
<accession>A0ABU5PDW3</accession>
<organism evidence="1 2">
    <name type="scientific">Pseudomonas spirodelae</name>
    <dbReference type="NCBI Taxonomy" id="3101751"/>
    <lineage>
        <taxon>Bacteria</taxon>
        <taxon>Pseudomonadati</taxon>
        <taxon>Pseudomonadota</taxon>
        <taxon>Gammaproteobacteria</taxon>
        <taxon>Pseudomonadales</taxon>
        <taxon>Pseudomonadaceae</taxon>
        <taxon>Pseudomonas</taxon>
    </lineage>
</organism>
<dbReference type="RefSeq" id="WP_322950474.1">
    <property type="nucleotide sequence ID" value="NZ_JAYEET010000055.1"/>
</dbReference>
<evidence type="ECO:0000313" key="2">
    <source>
        <dbReference type="Proteomes" id="UP001292571"/>
    </source>
</evidence>
<dbReference type="Proteomes" id="UP001292571">
    <property type="component" value="Unassembled WGS sequence"/>
</dbReference>
<keyword evidence="2" id="KW-1185">Reference proteome</keyword>
<evidence type="ECO:0000313" key="1">
    <source>
        <dbReference type="EMBL" id="MEA1607885.1"/>
    </source>
</evidence>